<dbReference type="GO" id="GO:0006168">
    <property type="term" value="P:adenine salvage"/>
    <property type="evidence" value="ECO:0007669"/>
    <property type="project" value="InterPro"/>
</dbReference>
<dbReference type="PANTHER" id="PTHR32315:SF3">
    <property type="entry name" value="ADENINE PHOSPHORIBOSYLTRANSFERASE"/>
    <property type="match status" value="1"/>
</dbReference>
<dbReference type="EMBL" id="AP012204">
    <property type="protein sequence ID" value="BAK35849.1"/>
    <property type="molecule type" value="Genomic_DNA"/>
</dbReference>
<dbReference type="GO" id="GO:0006166">
    <property type="term" value="P:purine ribonucleoside salvage"/>
    <property type="evidence" value="ECO:0007669"/>
    <property type="project" value="UniProtKB-UniRule"/>
</dbReference>
<comment type="similarity">
    <text evidence="5 12">Belongs to the purine/pyrimidine phosphoribosyltransferase family.</text>
</comment>
<dbReference type="Pfam" id="PF00156">
    <property type="entry name" value="Pribosyltran"/>
    <property type="match status" value="1"/>
</dbReference>
<evidence type="ECO:0000256" key="8">
    <source>
        <dbReference type="ARBA" id="ARBA00022490"/>
    </source>
</evidence>
<evidence type="ECO:0000259" key="13">
    <source>
        <dbReference type="Pfam" id="PF00156"/>
    </source>
</evidence>
<dbReference type="NCBIfam" id="NF002634">
    <property type="entry name" value="PRK02304.1-3"/>
    <property type="match status" value="1"/>
</dbReference>
<proteinExistence type="inferred from homology"/>
<dbReference type="GO" id="GO:0005737">
    <property type="term" value="C:cytoplasm"/>
    <property type="evidence" value="ECO:0007669"/>
    <property type="project" value="UniProtKB-SubCell"/>
</dbReference>
<dbReference type="InterPro" id="IPR000836">
    <property type="entry name" value="PRTase_dom"/>
</dbReference>
<evidence type="ECO:0000256" key="1">
    <source>
        <dbReference type="ARBA" id="ARBA00000868"/>
    </source>
</evidence>
<reference evidence="14 15" key="1">
    <citation type="submission" date="2011-05" db="EMBL/GenBank/DDBJ databases">
        <title>Whole genome sequence of Microlunatus phosphovorus NM-1.</title>
        <authorList>
            <person name="Hosoyama A."/>
            <person name="Sasaki K."/>
            <person name="Harada T."/>
            <person name="Igarashi R."/>
            <person name="Kawakoshi A."/>
            <person name="Sasagawa M."/>
            <person name="Fukada J."/>
            <person name="Nakamura S."/>
            <person name="Katano Y."/>
            <person name="Hanada S."/>
            <person name="Kamagata Y."/>
            <person name="Nakamura N."/>
            <person name="Yamazaki S."/>
            <person name="Fujita N."/>
        </authorList>
    </citation>
    <scope>NUCLEOTIDE SEQUENCE [LARGE SCALE GENOMIC DNA]</scope>
    <source>
        <strain evidence="15">ATCC 700054 / DSM 10555 / JCM 9379 / NBRC 101784 / NCIMB 13414 / VKM Ac-1990 / NM-1</strain>
    </source>
</reference>
<keyword evidence="10 12" id="KW-0808">Transferase</keyword>
<evidence type="ECO:0000256" key="7">
    <source>
        <dbReference type="ARBA" id="ARBA00011893"/>
    </source>
</evidence>
<comment type="catalytic activity">
    <reaction evidence="1 12">
        <text>AMP + diphosphate = 5-phospho-alpha-D-ribose 1-diphosphate + adenine</text>
        <dbReference type="Rhea" id="RHEA:16609"/>
        <dbReference type="ChEBI" id="CHEBI:16708"/>
        <dbReference type="ChEBI" id="CHEBI:33019"/>
        <dbReference type="ChEBI" id="CHEBI:58017"/>
        <dbReference type="ChEBI" id="CHEBI:456215"/>
        <dbReference type="EC" id="2.4.2.7"/>
    </reaction>
</comment>
<evidence type="ECO:0000256" key="12">
    <source>
        <dbReference type="HAMAP-Rule" id="MF_00004"/>
    </source>
</evidence>
<dbReference type="RefSeq" id="WP_013863718.1">
    <property type="nucleotide sequence ID" value="NC_015635.1"/>
</dbReference>
<evidence type="ECO:0000256" key="3">
    <source>
        <dbReference type="ARBA" id="ARBA00004496"/>
    </source>
</evidence>
<keyword evidence="9 12" id="KW-0328">Glycosyltransferase</keyword>
<dbReference type="FunFam" id="3.40.50.2020:FF:000004">
    <property type="entry name" value="Adenine phosphoribosyltransferase"/>
    <property type="match status" value="1"/>
</dbReference>
<dbReference type="InterPro" id="IPR029057">
    <property type="entry name" value="PRTase-like"/>
</dbReference>
<keyword evidence="11 12" id="KW-0660">Purine salvage</keyword>
<dbReference type="Proteomes" id="UP000007947">
    <property type="component" value="Chromosome"/>
</dbReference>
<keyword evidence="15" id="KW-1185">Reference proteome</keyword>
<comment type="subunit">
    <text evidence="6 12">Homodimer.</text>
</comment>
<gene>
    <name evidence="12 14" type="primary">apt</name>
    <name evidence="14" type="ordered locus">MLP_28350</name>
</gene>
<dbReference type="PANTHER" id="PTHR32315">
    <property type="entry name" value="ADENINE PHOSPHORIBOSYLTRANSFERASE"/>
    <property type="match status" value="1"/>
</dbReference>
<dbReference type="HAMAP" id="MF_00004">
    <property type="entry name" value="Aden_phosphoribosyltr"/>
    <property type="match status" value="1"/>
</dbReference>
<dbReference type="GO" id="GO:0016208">
    <property type="term" value="F:AMP binding"/>
    <property type="evidence" value="ECO:0007669"/>
    <property type="project" value="TreeGrafter"/>
</dbReference>
<dbReference type="KEGG" id="mph:MLP_28350"/>
<dbReference type="InterPro" id="IPR005764">
    <property type="entry name" value="Ade_phspho_trans"/>
</dbReference>
<dbReference type="HOGENOM" id="CLU_063339_3_0_11"/>
<dbReference type="OrthoDB" id="9803963at2"/>
<organism evidence="14 15">
    <name type="scientific">Microlunatus phosphovorus (strain ATCC 700054 / DSM 10555 / JCM 9379 / NBRC 101784 / NCIMB 13414 / VKM Ac-1990 / NM-1)</name>
    <dbReference type="NCBI Taxonomy" id="1032480"/>
    <lineage>
        <taxon>Bacteria</taxon>
        <taxon>Bacillati</taxon>
        <taxon>Actinomycetota</taxon>
        <taxon>Actinomycetes</taxon>
        <taxon>Propionibacteriales</taxon>
        <taxon>Propionibacteriaceae</taxon>
        <taxon>Microlunatus</taxon>
    </lineage>
</organism>
<dbReference type="GO" id="GO:0044209">
    <property type="term" value="P:AMP salvage"/>
    <property type="evidence" value="ECO:0007669"/>
    <property type="project" value="UniProtKB-UniRule"/>
</dbReference>
<dbReference type="STRING" id="1032480.MLP_28350"/>
<evidence type="ECO:0000256" key="5">
    <source>
        <dbReference type="ARBA" id="ARBA00008391"/>
    </source>
</evidence>
<name>F5XJE9_MICPN</name>
<feature type="domain" description="Phosphoribosyltransferase" evidence="13">
    <location>
        <begin position="43"/>
        <end position="154"/>
    </location>
</feature>
<sequence length="182" mass="18516">MSDTSPGTDLAGLIAEVADYPTPGVRFRDITPLIAHPGGLAAAVEQMVAAGPRDVDIVVGLEARGFIFGPAIALALGAGFVPARKPDKLPRPVESVTYDLEYGSTTLAVHADAFGPSARVLIVDDVLATGGTAAAAAELVGRLGGQLVGITLLLELSELGGRERLTRLGFGPVTSVLTFGAS</sequence>
<evidence type="ECO:0000256" key="2">
    <source>
        <dbReference type="ARBA" id="ARBA00003968"/>
    </source>
</evidence>
<protein>
    <recommendedName>
        <fullName evidence="7 12">Adenine phosphoribosyltransferase</fullName>
        <shortName evidence="12">APRT</shortName>
        <ecNumber evidence="7 12">2.4.2.7</ecNumber>
    </recommendedName>
</protein>
<dbReference type="NCBIfam" id="NF002636">
    <property type="entry name" value="PRK02304.1-5"/>
    <property type="match status" value="1"/>
</dbReference>
<evidence type="ECO:0000256" key="4">
    <source>
        <dbReference type="ARBA" id="ARBA00004659"/>
    </source>
</evidence>
<dbReference type="Gene3D" id="3.40.50.2020">
    <property type="match status" value="1"/>
</dbReference>
<evidence type="ECO:0000256" key="9">
    <source>
        <dbReference type="ARBA" id="ARBA00022676"/>
    </source>
</evidence>
<dbReference type="AlphaFoldDB" id="F5XJE9"/>
<dbReference type="SUPFAM" id="SSF53271">
    <property type="entry name" value="PRTase-like"/>
    <property type="match status" value="1"/>
</dbReference>
<evidence type="ECO:0000256" key="10">
    <source>
        <dbReference type="ARBA" id="ARBA00022679"/>
    </source>
</evidence>
<evidence type="ECO:0000256" key="6">
    <source>
        <dbReference type="ARBA" id="ARBA00011738"/>
    </source>
</evidence>
<evidence type="ECO:0000313" key="15">
    <source>
        <dbReference type="Proteomes" id="UP000007947"/>
    </source>
</evidence>
<dbReference type="CDD" id="cd06223">
    <property type="entry name" value="PRTases_typeI"/>
    <property type="match status" value="1"/>
</dbReference>
<comment type="subcellular location">
    <subcellularLocation>
        <location evidence="3 12">Cytoplasm</location>
    </subcellularLocation>
</comment>
<evidence type="ECO:0000256" key="11">
    <source>
        <dbReference type="ARBA" id="ARBA00022726"/>
    </source>
</evidence>
<accession>F5XJE9</accession>
<evidence type="ECO:0000313" key="14">
    <source>
        <dbReference type="EMBL" id="BAK35849.1"/>
    </source>
</evidence>
<dbReference type="InterPro" id="IPR050054">
    <property type="entry name" value="UPRTase/APRTase"/>
</dbReference>
<dbReference type="GO" id="GO:0003999">
    <property type="term" value="F:adenine phosphoribosyltransferase activity"/>
    <property type="evidence" value="ECO:0007669"/>
    <property type="project" value="UniProtKB-UniRule"/>
</dbReference>
<dbReference type="NCBIfam" id="TIGR01090">
    <property type="entry name" value="apt"/>
    <property type="match status" value="1"/>
</dbReference>
<dbReference type="eggNOG" id="COG0503">
    <property type="taxonomic scope" value="Bacteria"/>
</dbReference>
<keyword evidence="8 12" id="KW-0963">Cytoplasm</keyword>
<dbReference type="UniPathway" id="UPA00588">
    <property type="reaction ID" value="UER00646"/>
</dbReference>
<comment type="function">
    <text evidence="2 12">Catalyzes a salvage reaction resulting in the formation of AMP, that is energically less costly than de novo synthesis.</text>
</comment>
<dbReference type="GO" id="GO:0002055">
    <property type="term" value="F:adenine binding"/>
    <property type="evidence" value="ECO:0007669"/>
    <property type="project" value="TreeGrafter"/>
</dbReference>
<dbReference type="EC" id="2.4.2.7" evidence="7 12"/>
<comment type="pathway">
    <text evidence="4 12">Purine metabolism; AMP biosynthesis via salvage pathway; AMP from adenine: step 1/1.</text>
</comment>